<accession>A0A212JVC6</accession>
<evidence type="ECO:0000259" key="7">
    <source>
        <dbReference type="Pfam" id="PF08281"/>
    </source>
</evidence>
<dbReference type="CDD" id="cd06171">
    <property type="entry name" value="Sigma70_r4"/>
    <property type="match status" value="1"/>
</dbReference>
<name>A0A212JVC6_9BACT</name>
<dbReference type="Gene3D" id="1.10.1740.10">
    <property type="match status" value="1"/>
</dbReference>
<evidence type="ECO:0000256" key="5">
    <source>
        <dbReference type="ARBA" id="ARBA00023163"/>
    </source>
</evidence>
<dbReference type="GO" id="GO:0003677">
    <property type="term" value="F:DNA binding"/>
    <property type="evidence" value="ECO:0007669"/>
    <property type="project" value="UniProtKB-KW"/>
</dbReference>
<dbReference type="SUPFAM" id="SSF88659">
    <property type="entry name" value="Sigma3 and sigma4 domains of RNA polymerase sigma factors"/>
    <property type="match status" value="1"/>
</dbReference>
<organism evidence="8">
    <name type="scientific">uncultured Dysgonomonas sp</name>
    <dbReference type="NCBI Taxonomy" id="206096"/>
    <lineage>
        <taxon>Bacteria</taxon>
        <taxon>Pseudomonadati</taxon>
        <taxon>Bacteroidota</taxon>
        <taxon>Bacteroidia</taxon>
        <taxon>Bacteroidales</taxon>
        <taxon>Dysgonomonadaceae</taxon>
        <taxon>Dysgonomonas</taxon>
        <taxon>environmental samples</taxon>
    </lineage>
</organism>
<keyword evidence="5" id="KW-0804">Transcription</keyword>
<dbReference type="AlphaFoldDB" id="A0A212JVC6"/>
<dbReference type="GO" id="GO:0016987">
    <property type="term" value="F:sigma factor activity"/>
    <property type="evidence" value="ECO:0007669"/>
    <property type="project" value="UniProtKB-KW"/>
</dbReference>
<feature type="domain" description="RNA polymerase sigma factor 70 region 4 type 2" evidence="7">
    <location>
        <begin position="105"/>
        <end position="154"/>
    </location>
</feature>
<dbReference type="NCBIfam" id="TIGR02937">
    <property type="entry name" value="sigma70-ECF"/>
    <property type="match status" value="1"/>
</dbReference>
<evidence type="ECO:0000313" key="8">
    <source>
        <dbReference type="EMBL" id="SBW03362.1"/>
    </source>
</evidence>
<reference evidence="8" key="1">
    <citation type="submission" date="2016-04" db="EMBL/GenBank/DDBJ databases">
        <authorList>
            <person name="Evans L.H."/>
            <person name="Alamgir A."/>
            <person name="Owens N."/>
            <person name="Weber N.D."/>
            <person name="Virtaneva K."/>
            <person name="Barbian K."/>
            <person name="Babar A."/>
            <person name="Rosenke K."/>
        </authorList>
    </citation>
    <scope>NUCLEOTIDE SEQUENCE</scope>
    <source>
        <strain evidence="8">86-1</strain>
    </source>
</reference>
<dbReference type="InterPro" id="IPR013325">
    <property type="entry name" value="RNA_pol_sigma_r2"/>
</dbReference>
<dbReference type="InterPro" id="IPR036388">
    <property type="entry name" value="WH-like_DNA-bd_sf"/>
</dbReference>
<keyword evidence="4" id="KW-0238">DNA-binding</keyword>
<evidence type="ECO:0000256" key="1">
    <source>
        <dbReference type="ARBA" id="ARBA00010641"/>
    </source>
</evidence>
<keyword evidence="2" id="KW-0805">Transcription regulation</keyword>
<dbReference type="PANTHER" id="PTHR43133:SF8">
    <property type="entry name" value="RNA POLYMERASE SIGMA FACTOR HI_1459-RELATED"/>
    <property type="match status" value="1"/>
</dbReference>
<feature type="domain" description="RNA polymerase sigma-70 region 2" evidence="6">
    <location>
        <begin position="21"/>
        <end position="75"/>
    </location>
</feature>
<dbReference type="RefSeq" id="WP_296942489.1">
    <property type="nucleotide sequence ID" value="NZ_LT599032.1"/>
</dbReference>
<dbReference type="EMBL" id="FLUM01000003">
    <property type="protein sequence ID" value="SBW03362.1"/>
    <property type="molecule type" value="Genomic_DNA"/>
</dbReference>
<dbReference type="SUPFAM" id="SSF88946">
    <property type="entry name" value="Sigma2 domain of RNA polymerase sigma factors"/>
    <property type="match status" value="1"/>
</dbReference>
<dbReference type="InterPro" id="IPR013324">
    <property type="entry name" value="RNA_pol_sigma_r3/r4-like"/>
</dbReference>
<dbReference type="Pfam" id="PF04542">
    <property type="entry name" value="Sigma70_r2"/>
    <property type="match status" value="1"/>
</dbReference>
<evidence type="ECO:0000259" key="6">
    <source>
        <dbReference type="Pfam" id="PF04542"/>
    </source>
</evidence>
<dbReference type="InterPro" id="IPR039425">
    <property type="entry name" value="RNA_pol_sigma-70-like"/>
</dbReference>
<sequence>MELEKFKSTVIPLREKLQICAKGILRNDIDAEDAVQETFLRLWNVRSQLSTHPNIGGFAMQTLKNICIDRLRSERYDVTIDNVALSTNAVTPYTYTEQNDSVTVIRKIIDTLPETQRRIMLMRDVEGYELDEIAEIMGAEAATVRVNLSRARKTVRDKFISINKAI</sequence>
<dbReference type="Pfam" id="PF08281">
    <property type="entry name" value="Sigma70_r4_2"/>
    <property type="match status" value="1"/>
</dbReference>
<dbReference type="InterPro" id="IPR007627">
    <property type="entry name" value="RNA_pol_sigma70_r2"/>
</dbReference>
<dbReference type="InterPro" id="IPR013249">
    <property type="entry name" value="RNA_pol_sigma70_r4_t2"/>
</dbReference>
<proteinExistence type="inferred from homology"/>
<evidence type="ECO:0000256" key="3">
    <source>
        <dbReference type="ARBA" id="ARBA00023082"/>
    </source>
</evidence>
<dbReference type="Gene3D" id="1.10.10.10">
    <property type="entry name" value="Winged helix-like DNA-binding domain superfamily/Winged helix DNA-binding domain"/>
    <property type="match status" value="1"/>
</dbReference>
<comment type="similarity">
    <text evidence="1">Belongs to the sigma-70 factor family. ECF subfamily.</text>
</comment>
<evidence type="ECO:0000256" key="4">
    <source>
        <dbReference type="ARBA" id="ARBA00023125"/>
    </source>
</evidence>
<evidence type="ECO:0008006" key="9">
    <source>
        <dbReference type="Google" id="ProtNLM"/>
    </source>
</evidence>
<keyword evidence="3" id="KW-0731">Sigma factor</keyword>
<dbReference type="GO" id="GO:0006352">
    <property type="term" value="P:DNA-templated transcription initiation"/>
    <property type="evidence" value="ECO:0007669"/>
    <property type="project" value="InterPro"/>
</dbReference>
<evidence type="ECO:0000256" key="2">
    <source>
        <dbReference type="ARBA" id="ARBA00023015"/>
    </source>
</evidence>
<protein>
    <recommendedName>
        <fullName evidence="9">Sigma-70 family RNA polymerase sigma factor</fullName>
    </recommendedName>
</protein>
<gene>
    <name evidence="8" type="ORF">KL86DYS1_30555</name>
</gene>
<dbReference type="InterPro" id="IPR014284">
    <property type="entry name" value="RNA_pol_sigma-70_dom"/>
</dbReference>
<dbReference type="PANTHER" id="PTHR43133">
    <property type="entry name" value="RNA POLYMERASE ECF-TYPE SIGMA FACTO"/>
    <property type="match status" value="1"/>
</dbReference>